<reference evidence="4" key="1">
    <citation type="submission" date="2017-02" db="UniProtKB">
        <authorList>
            <consortium name="WormBaseParasite"/>
        </authorList>
    </citation>
    <scope>IDENTIFICATION</scope>
</reference>
<dbReference type="GO" id="GO:0006606">
    <property type="term" value="P:protein import into nucleus"/>
    <property type="evidence" value="ECO:0007669"/>
    <property type="project" value="TreeGrafter"/>
</dbReference>
<dbReference type="AlphaFoldDB" id="A0A0N4W1W1"/>
<protein>
    <submittedName>
        <fullName evidence="4">BLM10_mid domain-containing protein</fullName>
    </submittedName>
</protein>
<comment type="subcellular location">
    <subcellularLocation>
        <location evidence="1">Cytoplasm</location>
    </subcellularLocation>
</comment>
<dbReference type="InterPro" id="IPR016024">
    <property type="entry name" value="ARM-type_fold"/>
</dbReference>
<evidence type="ECO:0000256" key="1">
    <source>
        <dbReference type="ARBA" id="ARBA00004496"/>
    </source>
</evidence>
<dbReference type="SUPFAM" id="SSF48371">
    <property type="entry name" value="ARM repeat"/>
    <property type="match status" value="1"/>
</dbReference>
<dbReference type="WBParaSite" id="HPLM_0000366401-mRNA-1">
    <property type="protein sequence ID" value="HPLM_0000366401-mRNA-1"/>
    <property type="gene ID" value="HPLM_0000366401"/>
</dbReference>
<proteinExistence type="predicted"/>
<accession>A0A0N4W1W1</accession>
<name>A0A0N4W1W1_HAEPC</name>
<keyword evidence="3" id="KW-0653">Protein transport</keyword>
<dbReference type="PANTHER" id="PTHR10997:SF18">
    <property type="entry name" value="D-IMPORTIN 7_RANBP7"/>
    <property type="match status" value="1"/>
</dbReference>
<keyword evidence="2" id="KW-0963">Cytoplasm</keyword>
<dbReference type="InterPro" id="IPR011989">
    <property type="entry name" value="ARM-like"/>
</dbReference>
<dbReference type="GO" id="GO:0005635">
    <property type="term" value="C:nuclear envelope"/>
    <property type="evidence" value="ECO:0007669"/>
    <property type="project" value="TreeGrafter"/>
</dbReference>
<dbReference type="GO" id="GO:0005829">
    <property type="term" value="C:cytosol"/>
    <property type="evidence" value="ECO:0007669"/>
    <property type="project" value="TreeGrafter"/>
</dbReference>
<organism evidence="4">
    <name type="scientific">Haemonchus placei</name>
    <name type="common">Barber's pole worm</name>
    <dbReference type="NCBI Taxonomy" id="6290"/>
    <lineage>
        <taxon>Eukaryota</taxon>
        <taxon>Metazoa</taxon>
        <taxon>Ecdysozoa</taxon>
        <taxon>Nematoda</taxon>
        <taxon>Chromadorea</taxon>
        <taxon>Rhabditida</taxon>
        <taxon>Rhabditina</taxon>
        <taxon>Rhabditomorpha</taxon>
        <taxon>Strongyloidea</taxon>
        <taxon>Trichostrongylidae</taxon>
        <taxon>Haemonchus</taxon>
    </lineage>
</organism>
<dbReference type="Gene3D" id="1.25.10.10">
    <property type="entry name" value="Leucine-rich Repeat Variant"/>
    <property type="match status" value="1"/>
</dbReference>
<sequence length="170" mass="19366">LIKNVLFPLMCYNDDDEELWNDNVEEFIRFKFGRNSSSALFYYKSECIHREFKCFDATFLPKPYVGSKHHIFEDIHNPVYEAGALLRGLAKRKDIVQPVLAFAINILTRSTSPREVEGALRMIGELESQLTKSKVCQFGIPLFCHTVATFLPRISLGTCEDVGRGRCVVG</sequence>
<evidence type="ECO:0000313" key="4">
    <source>
        <dbReference type="WBParaSite" id="HPLM_0000366401-mRNA-1"/>
    </source>
</evidence>
<keyword evidence="3" id="KW-0813">Transport</keyword>
<evidence type="ECO:0000256" key="2">
    <source>
        <dbReference type="ARBA" id="ARBA00022490"/>
    </source>
</evidence>
<evidence type="ECO:0000256" key="3">
    <source>
        <dbReference type="ARBA" id="ARBA00022927"/>
    </source>
</evidence>
<dbReference type="PANTHER" id="PTHR10997">
    <property type="entry name" value="IMPORTIN-7, 8, 11"/>
    <property type="match status" value="1"/>
</dbReference>